<keyword evidence="3" id="KW-1133">Transmembrane helix</keyword>
<dbReference type="PANTHER" id="PTHR22550:SF9">
    <property type="entry name" value="STAGE V SPORULATION PROTEIN AF"/>
    <property type="match status" value="1"/>
</dbReference>
<dbReference type="STRING" id="1830138.SAMN05443507_12132"/>
<evidence type="ECO:0000256" key="3">
    <source>
        <dbReference type="SAM" id="Phobius"/>
    </source>
</evidence>
<evidence type="ECO:0000313" key="5">
    <source>
        <dbReference type="Proteomes" id="UP000184016"/>
    </source>
</evidence>
<dbReference type="RefSeq" id="WP_072874774.1">
    <property type="nucleotide sequence ID" value="NZ_FRAF01000021.1"/>
</dbReference>
<accession>A0A1M6UXE5</accession>
<dbReference type="GO" id="GO:0009847">
    <property type="term" value="P:spore germination"/>
    <property type="evidence" value="ECO:0007669"/>
    <property type="project" value="InterPro"/>
</dbReference>
<organism evidence="4 5">
    <name type="scientific">Alicyclobacillus tolerans</name>
    <dbReference type="NCBI Taxonomy" id="90970"/>
    <lineage>
        <taxon>Bacteria</taxon>
        <taxon>Bacillati</taxon>
        <taxon>Bacillota</taxon>
        <taxon>Bacilli</taxon>
        <taxon>Bacillales</taxon>
        <taxon>Alicyclobacillaceae</taxon>
        <taxon>Alicyclobacillus</taxon>
    </lineage>
</organism>
<feature type="transmembrane region" description="Helical" evidence="3">
    <location>
        <begin position="345"/>
        <end position="365"/>
    </location>
</feature>
<protein>
    <submittedName>
        <fullName evidence="4">Stage V sporulation protein AF</fullName>
    </submittedName>
</protein>
<dbReference type="InterPro" id="IPR050768">
    <property type="entry name" value="UPF0353/GerABKA_families"/>
</dbReference>
<dbReference type="OrthoDB" id="9772630at2"/>
<keyword evidence="3" id="KW-0812">Transmembrane</keyword>
<sequence length="506" mass="57785">MTTTIHPPKISSRLNENVDYLNELLGIGQGPGHSWDIMAKPFGYGNLQMMSYVLNGYFLTMNMVLILQELEKHVLMFQNEHPEQIHNIEELCHYLNKHVGFVQVQMVDKMQDAVRFILSGPLVTFIEGYHQALLIDTRIYPMRSITESEVERVIRGPRDAFVETMLENTALIRRRLREPSLRTELMQIGTRSKTDVTLMYLADISNPQMVDLVRQRLQSIQSETITMAEQAVTDMIIDTKWNPYPSVRYTERPDVAATALVEGHVVIIVDTSPEVIIAPITFWQLVQNPEEYHSYPVVGTYLRWLSIISVLVSIMLPGLFLWVNYAPRHVPHIFHFFIADNNLPLPLWMQLILAEVALDVLRLAVMNAPTQISSMVSIIAALVFGSLAAKIQMLHPEVLVYMSIVLICQFAISSYELATANQMSRYWILACTQIGHLFNASGIGFAVSCVALLIFLATRKSFGIPYFWPVIPWRWRGGLTEILFRRPTSRIQGRPHILKSKLPPNE</sequence>
<feature type="transmembrane region" description="Helical" evidence="3">
    <location>
        <begin position="304"/>
        <end position="325"/>
    </location>
</feature>
<dbReference type="Proteomes" id="UP000184016">
    <property type="component" value="Unassembled WGS sequence"/>
</dbReference>
<feature type="transmembrane region" description="Helical" evidence="3">
    <location>
        <begin position="437"/>
        <end position="458"/>
    </location>
</feature>
<dbReference type="AlphaFoldDB" id="A0A1M6UXE5"/>
<dbReference type="PIRSF" id="PIRSF005690">
    <property type="entry name" value="GerBA"/>
    <property type="match status" value="1"/>
</dbReference>
<evidence type="ECO:0000313" key="4">
    <source>
        <dbReference type="EMBL" id="SHK73833.1"/>
    </source>
</evidence>
<name>A0A1M6UXE5_9BACL</name>
<dbReference type="EMBL" id="FRAF01000021">
    <property type="protein sequence ID" value="SHK73833.1"/>
    <property type="molecule type" value="Genomic_DNA"/>
</dbReference>
<feature type="transmembrane region" description="Helical" evidence="3">
    <location>
        <begin position="398"/>
        <end position="417"/>
    </location>
</feature>
<evidence type="ECO:0000256" key="1">
    <source>
        <dbReference type="ARBA" id="ARBA00005278"/>
    </source>
</evidence>
<dbReference type="PANTHER" id="PTHR22550">
    <property type="entry name" value="SPORE GERMINATION PROTEIN"/>
    <property type="match status" value="1"/>
</dbReference>
<proteinExistence type="inferred from homology"/>
<gene>
    <name evidence="4" type="ORF">SAMN05443507_12132</name>
</gene>
<dbReference type="InterPro" id="IPR004995">
    <property type="entry name" value="Spore_Ger"/>
</dbReference>
<feature type="transmembrane region" description="Helical" evidence="3">
    <location>
        <begin position="372"/>
        <end position="392"/>
    </location>
</feature>
<comment type="similarity">
    <text evidence="1">Belongs to the GerABKA family.</text>
</comment>
<dbReference type="Pfam" id="PF03323">
    <property type="entry name" value="GerA"/>
    <property type="match status" value="1"/>
</dbReference>
<dbReference type="GO" id="GO:0016020">
    <property type="term" value="C:membrane"/>
    <property type="evidence" value="ECO:0007669"/>
    <property type="project" value="InterPro"/>
</dbReference>
<reference evidence="5" key="1">
    <citation type="submission" date="2016-11" db="EMBL/GenBank/DDBJ databases">
        <authorList>
            <person name="Varghese N."/>
            <person name="Submissions S."/>
        </authorList>
    </citation>
    <scope>NUCLEOTIDE SEQUENCE [LARGE SCALE GENOMIC DNA]</scope>
    <source>
        <strain evidence="5">USBA-503</strain>
    </source>
</reference>
<keyword evidence="5" id="KW-1185">Reference proteome</keyword>
<keyword evidence="2 3" id="KW-0472">Membrane</keyword>
<evidence type="ECO:0000256" key="2">
    <source>
        <dbReference type="ARBA" id="ARBA00023136"/>
    </source>
</evidence>